<reference evidence="1 2" key="1">
    <citation type="submission" date="2021-06" db="EMBL/GenBank/DDBJ databases">
        <authorList>
            <person name="Palmer J.M."/>
        </authorList>
    </citation>
    <scope>NUCLEOTIDE SEQUENCE [LARGE SCALE GENOMIC DNA]</scope>
    <source>
        <strain evidence="1 2">XC_2019</strain>
        <tissue evidence="1">Muscle</tissue>
    </source>
</reference>
<keyword evidence="2" id="KW-1185">Reference proteome</keyword>
<gene>
    <name evidence="1" type="ORF">XENOCAPTIV_026012</name>
</gene>
<sequence>MAAESESLLEVQQTLMNQTLLPECPPTSYLLLDMEFIELPELVVPLKPSSSFPGKRNMDERPHVEYPPSNTADQDILEQIKIIKEKQHHFQEDLKINFGQFSKRIVSQMELMSIKLTHLLQERQKHIVDHADKRVEYLRTQFDASLGWRLKEQYAEMNTKLITDVVQPLKEDLSVCLHTLHSMAEEIHMTRPITATGHVGVQTYPEDLLGEKHLRAAGHPRLQSTIRERKPNDFFETSGHLSFHGETRSMGKSPIKLQFPTFGKVDDSADPLQYLERCEDLLALNPLTDEELMATL</sequence>
<dbReference type="Proteomes" id="UP001434883">
    <property type="component" value="Unassembled WGS sequence"/>
</dbReference>
<evidence type="ECO:0008006" key="3">
    <source>
        <dbReference type="Google" id="ProtNLM"/>
    </source>
</evidence>
<proteinExistence type="predicted"/>
<accession>A0ABV0QUX8</accession>
<comment type="caution">
    <text evidence="1">The sequence shown here is derived from an EMBL/GenBank/DDBJ whole genome shotgun (WGS) entry which is preliminary data.</text>
</comment>
<feature type="non-terminal residue" evidence="1">
    <location>
        <position position="296"/>
    </location>
</feature>
<evidence type="ECO:0000313" key="1">
    <source>
        <dbReference type="EMBL" id="MEQ2199147.1"/>
    </source>
</evidence>
<organism evidence="1 2">
    <name type="scientific">Xenoophorus captivus</name>
    <dbReference type="NCBI Taxonomy" id="1517983"/>
    <lineage>
        <taxon>Eukaryota</taxon>
        <taxon>Metazoa</taxon>
        <taxon>Chordata</taxon>
        <taxon>Craniata</taxon>
        <taxon>Vertebrata</taxon>
        <taxon>Euteleostomi</taxon>
        <taxon>Actinopterygii</taxon>
        <taxon>Neopterygii</taxon>
        <taxon>Teleostei</taxon>
        <taxon>Neoteleostei</taxon>
        <taxon>Acanthomorphata</taxon>
        <taxon>Ovalentaria</taxon>
        <taxon>Atherinomorphae</taxon>
        <taxon>Cyprinodontiformes</taxon>
        <taxon>Goodeidae</taxon>
        <taxon>Xenoophorus</taxon>
    </lineage>
</organism>
<evidence type="ECO:0000313" key="2">
    <source>
        <dbReference type="Proteomes" id="UP001434883"/>
    </source>
</evidence>
<protein>
    <recommendedName>
        <fullName evidence="3">BLOC-1-related complex subunit 5</fullName>
    </recommendedName>
</protein>
<name>A0ABV0QUX8_9TELE</name>
<dbReference type="EMBL" id="JAHRIN010023191">
    <property type="protein sequence ID" value="MEQ2199147.1"/>
    <property type="molecule type" value="Genomic_DNA"/>
</dbReference>